<organism evidence="1 2">
    <name type="scientific">Hymenobacter tibetensis</name>
    <dbReference type="NCBI Taxonomy" id="497967"/>
    <lineage>
        <taxon>Bacteria</taxon>
        <taxon>Pseudomonadati</taxon>
        <taxon>Bacteroidota</taxon>
        <taxon>Cytophagia</taxon>
        <taxon>Cytophagales</taxon>
        <taxon>Hymenobacteraceae</taxon>
        <taxon>Hymenobacter</taxon>
    </lineage>
</organism>
<dbReference type="Proteomes" id="UP000831113">
    <property type="component" value="Chromosome"/>
</dbReference>
<proteinExistence type="predicted"/>
<accession>A0ABY4CUX6</accession>
<evidence type="ECO:0000313" key="1">
    <source>
        <dbReference type="EMBL" id="UOG73557.1"/>
    </source>
</evidence>
<reference evidence="1 2" key="1">
    <citation type="submission" date="2022-03" db="EMBL/GenBank/DDBJ databases">
        <title>Hymenobactersp. isolated from the air.</title>
        <authorList>
            <person name="Won M."/>
            <person name="Kwon S.-W."/>
        </authorList>
    </citation>
    <scope>NUCLEOTIDE SEQUENCE [LARGE SCALE GENOMIC DNA]</scope>
    <source>
        <strain evidence="1 2">KACC 21982</strain>
    </source>
</reference>
<dbReference type="EMBL" id="CP094669">
    <property type="protein sequence ID" value="UOG73557.1"/>
    <property type="molecule type" value="Genomic_DNA"/>
</dbReference>
<gene>
    <name evidence="1" type="ORF">MTX78_15665</name>
</gene>
<evidence type="ECO:0000313" key="2">
    <source>
        <dbReference type="Proteomes" id="UP000831113"/>
    </source>
</evidence>
<keyword evidence="2" id="KW-1185">Reference proteome</keyword>
<name>A0ABY4CUX6_9BACT</name>
<sequence>MSTTRLKRKHRKNIARANNKQTIIKQLLLTPVLKNVDIEELKARFPKTGEAKTEAAA</sequence>
<dbReference type="RefSeq" id="WP_243796140.1">
    <property type="nucleotide sequence ID" value="NZ_CP094669.1"/>
</dbReference>
<protein>
    <submittedName>
        <fullName evidence="1">Uncharacterized protein</fullName>
    </submittedName>
</protein>